<feature type="compositionally biased region" description="Low complexity" evidence="2">
    <location>
        <begin position="21"/>
        <end position="44"/>
    </location>
</feature>
<gene>
    <name evidence="5" type="ORF">CU097_002940</name>
</gene>
<feature type="signal peptide" evidence="3">
    <location>
        <begin position="1"/>
        <end position="18"/>
    </location>
</feature>
<reference evidence="5 6" key="1">
    <citation type="journal article" date="2018" name="G3 (Bethesda)">
        <title>Phylogenetic and Phylogenomic Definition of Rhizopus Species.</title>
        <authorList>
            <person name="Gryganskyi A.P."/>
            <person name="Golan J."/>
            <person name="Dolatabadi S."/>
            <person name="Mondo S."/>
            <person name="Robb S."/>
            <person name="Idnurm A."/>
            <person name="Muszewska A."/>
            <person name="Steczkiewicz K."/>
            <person name="Masonjones S."/>
            <person name="Liao H.L."/>
            <person name="Gajdeczka M.T."/>
            <person name="Anike F."/>
            <person name="Vuek A."/>
            <person name="Anishchenko I.M."/>
            <person name="Voigt K."/>
            <person name="de Hoog G.S."/>
            <person name="Smith M.E."/>
            <person name="Heitman J."/>
            <person name="Vilgalys R."/>
            <person name="Stajich J.E."/>
        </authorList>
    </citation>
    <scope>NUCLEOTIDE SEQUENCE [LARGE SCALE GENOMIC DNA]</scope>
    <source>
        <strain evidence="5 6">CBS 357.93</strain>
    </source>
</reference>
<dbReference type="Proteomes" id="UP000252139">
    <property type="component" value="Unassembled WGS sequence"/>
</dbReference>
<name>A0A367IN41_RHIAZ</name>
<protein>
    <recommendedName>
        <fullName evidence="4">Yeast cell wall synthesis Kre9/Knh1-like N-terminal domain-containing protein</fullName>
    </recommendedName>
</protein>
<dbReference type="Pfam" id="PF10342">
    <property type="entry name" value="Kre9_KNH"/>
    <property type="match status" value="1"/>
</dbReference>
<evidence type="ECO:0000256" key="2">
    <source>
        <dbReference type="SAM" id="MobiDB-lite"/>
    </source>
</evidence>
<evidence type="ECO:0000313" key="6">
    <source>
        <dbReference type="Proteomes" id="UP000252139"/>
    </source>
</evidence>
<keyword evidence="1 3" id="KW-0732">Signal</keyword>
<sequence length="153" mass="15033">MKTSFLAILVAAAALIEAAPQAAPPSGSSSAASASPSTAAAAGSGSAGGASGAGPVSITSPLQGTTWQIGSKETVTWQNVQQNVDKLLINLMKGDPNALQLVQTLAENVDASKGSTQVEVPKNATAGSDYSLAVGKDSSQMAYIGGLVLSSDG</sequence>
<feature type="domain" description="Yeast cell wall synthesis Kre9/Knh1-like N-terminal" evidence="4">
    <location>
        <begin position="60"/>
        <end position="139"/>
    </location>
</feature>
<dbReference type="OrthoDB" id="2156011at2759"/>
<feature type="region of interest" description="Disordered" evidence="2">
    <location>
        <begin position="21"/>
        <end position="57"/>
    </location>
</feature>
<comment type="caution">
    <text evidence="5">The sequence shown here is derived from an EMBL/GenBank/DDBJ whole genome shotgun (WGS) entry which is preliminary data.</text>
</comment>
<keyword evidence="6" id="KW-1185">Reference proteome</keyword>
<organism evidence="5 6">
    <name type="scientific">Rhizopus azygosporus</name>
    <name type="common">Rhizopus microsporus var. azygosporus</name>
    <dbReference type="NCBI Taxonomy" id="86630"/>
    <lineage>
        <taxon>Eukaryota</taxon>
        <taxon>Fungi</taxon>
        <taxon>Fungi incertae sedis</taxon>
        <taxon>Mucoromycota</taxon>
        <taxon>Mucoromycotina</taxon>
        <taxon>Mucoromycetes</taxon>
        <taxon>Mucorales</taxon>
        <taxon>Mucorineae</taxon>
        <taxon>Rhizopodaceae</taxon>
        <taxon>Rhizopus</taxon>
    </lineage>
</organism>
<dbReference type="EMBL" id="PJQL01004732">
    <property type="protein sequence ID" value="RCH79053.1"/>
    <property type="molecule type" value="Genomic_DNA"/>
</dbReference>
<evidence type="ECO:0000256" key="3">
    <source>
        <dbReference type="SAM" id="SignalP"/>
    </source>
</evidence>
<accession>A0A367IN41</accession>
<evidence type="ECO:0000313" key="5">
    <source>
        <dbReference type="EMBL" id="RCH79053.1"/>
    </source>
</evidence>
<dbReference type="InterPro" id="IPR018466">
    <property type="entry name" value="Kre9/Knh1-like_N"/>
</dbReference>
<dbReference type="AlphaFoldDB" id="A0A367IN41"/>
<feature type="chain" id="PRO_5016883436" description="Yeast cell wall synthesis Kre9/Knh1-like N-terminal domain-containing protein" evidence="3">
    <location>
        <begin position="19"/>
        <end position="153"/>
    </location>
</feature>
<evidence type="ECO:0000256" key="1">
    <source>
        <dbReference type="ARBA" id="ARBA00022729"/>
    </source>
</evidence>
<proteinExistence type="predicted"/>
<evidence type="ECO:0000259" key="4">
    <source>
        <dbReference type="Pfam" id="PF10342"/>
    </source>
</evidence>
<feature type="non-terminal residue" evidence="5">
    <location>
        <position position="153"/>
    </location>
</feature>